<dbReference type="Gene3D" id="3.90.1720.10">
    <property type="entry name" value="endopeptidase domain like (from Nostoc punctiforme)"/>
    <property type="match status" value="1"/>
</dbReference>
<evidence type="ECO:0000313" key="8">
    <source>
        <dbReference type="Proteomes" id="UP000028703"/>
    </source>
</evidence>
<keyword evidence="3 7" id="KW-0378">Hydrolase</keyword>
<dbReference type="InterPro" id="IPR003646">
    <property type="entry name" value="SH3-like_bac-type"/>
</dbReference>
<evidence type="ECO:0000256" key="2">
    <source>
        <dbReference type="ARBA" id="ARBA00022670"/>
    </source>
</evidence>
<protein>
    <submittedName>
        <fullName evidence="7">Hydrolase Nlp/P60</fullName>
    </submittedName>
</protein>
<dbReference type="InterPro" id="IPR038765">
    <property type="entry name" value="Papain-like_cys_pep_sf"/>
</dbReference>
<dbReference type="Pfam" id="PF18348">
    <property type="entry name" value="SH3_16"/>
    <property type="match status" value="1"/>
</dbReference>
<dbReference type="SUPFAM" id="SSF54001">
    <property type="entry name" value="Cysteine proteinases"/>
    <property type="match status" value="1"/>
</dbReference>
<reference evidence="7 8" key="1">
    <citation type="submission" date="2014-07" db="EMBL/GenBank/DDBJ databases">
        <title>Genome of Chryseobacterium luteum DSM 18605.</title>
        <authorList>
            <person name="Stropko S.J."/>
            <person name="Pipes S.E."/>
            <person name="Newman J.D."/>
        </authorList>
    </citation>
    <scope>NUCLEOTIDE SEQUENCE [LARGE SCALE GENOMIC DNA]</scope>
    <source>
        <strain evidence="7 8">DSM 18605</strain>
    </source>
</reference>
<evidence type="ECO:0000256" key="3">
    <source>
        <dbReference type="ARBA" id="ARBA00022801"/>
    </source>
</evidence>
<comment type="caution">
    <text evidence="7">The sequence shown here is derived from an EMBL/GenBank/DDBJ whole genome shotgun (WGS) entry which is preliminary data.</text>
</comment>
<comment type="similarity">
    <text evidence="1">Belongs to the peptidase C40 family.</text>
</comment>
<dbReference type="STRING" id="421531.IX38_03880"/>
<accession>A0A085ZVY4</accession>
<dbReference type="GO" id="GO:0008234">
    <property type="term" value="F:cysteine-type peptidase activity"/>
    <property type="evidence" value="ECO:0007669"/>
    <property type="project" value="UniProtKB-KW"/>
</dbReference>
<dbReference type="PANTHER" id="PTHR47053">
    <property type="entry name" value="MUREIN DD-ENDOPEPTIDASE MEPH-RELATED"/>
    <property type="match status" value="1"/>
</dbReference>
<evidence type="ECO:0000256" key="1">
    <source>
        <dbReference type="ARBA" id="ARBA00007074"/>
    </source>
</evidence>
<keyword evidence="2" id="KW-0645">Protease</keyword>
<dbReference type="InterPro" id="IPR000064">
    <property type="entry name" value="NLP_P60_dom"/>
</dbReference>
<feature type="domain" description="NlpC/P60" evidence="6">
    <location>
        <begin position="110"/>
        <end position="234"/>
    </location>
</feature>
<dbReference type="InterPro" id="IPR041382">
    <property type="entry name" value="SH3_16"/>
</dbReference>
<evidence type="ECO:0000259" key="5">
    <source>
        <dbReference type="PROSITE" id="PS51781"/>
    </source>
</evidence>
<name>A0A085ZVY4_9FLAO</name>
<dbReference type="PROSITE" id="PS51935">
    <property type="entry name" value="NLPC_P60"/>
    <property type="match status" value="1"/>
</dbReference>
<evidence type="ECO:0000256" key="4">
    <source>
        <dbReference type="ARBA" id="ARBA00022807"/>
    </source>
</evidence>
<dbReference type="Gene3D" id="2.30.30.40">
    <property type="entry name" value="SH3 Domains"/>
    <property type="match status" value="1"/>
</dbReference>
<dbReference type="OrthoDB" id="9813368at2"/>
<dbReference type="InterPro" id="IPR051202">
    <property type="entry name" value="Peptidase_C40"/>
</dbReference>
<dbReference type="EMBL" id="JPRO01000002">
    <property type="protein sequence ID" value="KFF08598.1"/>
    <property type="molecule type" value="Genomic_DNA"/>
</dbReference>
<dbReference type="Proteomes" id="UP000028703">
    <property type="component" value="Unassembled WGS sequence"/>
</dbReference>
<dbReference type="PANTHER" id="PTHR47053:SF1">
    <property type="entry name" value="MUREIN DD-ENDOPEPTIDASE MEPH-RELATED"/>
    <property type="match status" value="1"/>
</dbReference>
<dbReference type="GO" id="GO:0006508">
    <property type="term" value="P:proteolysis"/>
    <property type="evidence" value="ECO:0007669"/>
    <property type="project" value="UniProtKB-KW"/>
</dbReference>
<gene>
    <name evidence="7" type="ORF">IX38_03880</name>
</gene>
<keyword evidence="4" id="KW-0788">Thiol protease</keyword>
<evidence type="ECO:0000259" key="6">
    <source>
        <dbReference type="PROSITE" id="PS51935"/>
    </source>
</evidence>
<dbReference type="PROSITE" id="PS51781">
    <property type="entry name" value="SH3B"/>
    <property type="match status" value="1"/>
</dbReference>
<evidence type="ECO:0000313" key="7">
    <source>
        <dbReference type="EMBL" id="KFF08598.1"/>
    </source>
</evidence>
<organism evidence="7 8">
    <name type="scientific">Chryseobacterium luteum</name>
    <dbReference type="NCBI Taxonomy" id="421531"/>
    <lineage>
        <taxon>Bacteria</taxon>
        <taxon>Pseudomonadati</taxon>
        <taxon>Bacteroidota</taxon>
        <taxon>Flavobacteriia</taxon>
        <taxon>Flavobacteriales</taxon>
        <taxon>Weeksellaceae</taxon>
        <taxon>Chryseobacterium group</taxon>
        <taxon>Chryseobacterium</taxon>
    </lineage>
</organism>
<dbReference type="Pfam" id="PF00877">
    <property type="entry name" value="NLPC_P60"/>
    <property type="match status" value="1"/>
</dbReference>
<dbReference type="eggNOG" id="COG0791">
    <property type="taxonomic scope" value="Bacteria"/>
</dbReference>
<sequence>MNKGICNVTVAPVRAENSDKAEIVTEILFGESADILEVNKNWTRIKMHYDGYEGWMDTKQLKPVTEEELAKRKVTIVTEDFSSVLMNDGKTLLSMGSEVEFQAVASRRSHDLRESIALAAREFLNVPYLWGGKSFFAVDCSGFTQLVYKIHDIKLPRDTYQQAEIGEPLSFVEESQPGDLAFFENPEGKIIHVGIMLENQKIIHASGKVRIDILDSTGIFNKEMNKHTHKLRVIKNLLHS</sequence>
<proteinExistence type="inferred from homology"/>
<dbReference type="AlphaFoldDB" id="A0A085ZVY4"/>
<keyword evidence="8" id="KW-1185">Reference proteome</keyword>
<dbReference type="RefSeq" id="WP_034701892.1">
    <property type="nucleotide sequence ID" value="NZ_JPRO01000002.1"/>
</dbReference>
<feature type="domain" description="SH3b" evidence="5">
    <location>
        <begin position="1"/>
        <end position="65"/>
    </location>
</feature>